<dbReference type="Gene3D" id="1.25.40.20">
    <property type="entry name" value="Ankyrin repeat-containing domain"/>
    <property type="match status" value="1"/>
</dbReference>
<dbReference type="Pfam" id="PF00023">
    <property type="entry name" value="Ank"/>
    <property type="match status" value="1"/>
</dbReference>
<feature type="repeat" description="ANK" evidence="3">
    <location>
        <begin position="184"/>
        <end position="216"/>
    </location>
</feature>
<evidence type="ECO:0000256" key="1">
    <source>
        <dbReference type="ARBA" id="ARBA00022737"/>
    </source>
</evidence>
<dbReference type="eggNOG" id="KOG4412">
    <property type="taxonomic scope" value="Eukaryota"/>
</dbReference>
<dbReference type="OrthoDB" id="1847170at2759"/>
<dbReference type="PROSITE" id="PS50088">
    <property type="entry name" value="ANK_REPEAT"/>
    <property type="match status" value="4"/>
</dbReference>
<evidence type="ECO:0000256" key="2">
    <source>
        <dbReference type="ARBA" id="ARBA00023043"/>
    </source>
</evidence>
<dbReference type="AlphaFoldDB" id="A2G823"/>
<feature type="repeat" description="ANK" evidence="3">
    <location>
        <begin position="283"/>
        <end position="308"/>
    </location>
</feature>
<dbReference type="InParanoid" id="A2G823"/>
<feature type="repeat" description="ANK" evidence="3">
    <location>
        <begin position="250"/>
        <end position="282"/>
    </location>
</feature>
<dbReference type="InterPro" id="IPR002110">
    <property type="entry name" value="Ankyrin_rpt"/>
</dbReference>
<sequence>MYQELIQNFEYIGAHVEDYIDDNKLFATFEIEDIAKIMKFSNLSTNNFITILKQAHSITDANTLYSCTRNANVMIQNFEEVISLLKSVSEFMKLRIFDGVIDFLIQTGKYVSDLIEQIQSLQTQLNQNTVENDQSEIITKIINLYFSDDFEYFYIYLNRLSSQGNKDILSIPCKSELWKKQNSHGRNVLHVASQFGDINFVKSLIECGCDIETKDINECTPLFLASSYGHLDVVKYLVSIGAEKEAKNNDGQTPLMVASSAGRLEVVKYLVSVGANREAKNNKGYTPLLHASMQGNLEVVKYRVSKGAFSTALYMRLLKEIYADYKYIIKNMNICI</sequence>
<dbReference type="PROSITE" id="PS50297">
    <property type="entry name" value="ANK_REP_REGION"/>
    <property type="match status" value="4"/>
</dbReference>
<dbReference type="STRING" id="5722.A2G823"/>
<keyword evidence="5" id="KW-1185">Reference proteome</keyword>
<evidence type="ECO:0000313" key="4">
    <source>
        <dbReference type="EMBL" id="EAX86699.1"/>
    </source>
</evidence>
<keyword evidence="2 3" id="KW-0040">ANK repeat</keyword>
<reference evidence="4" key="2">
    <citation type="journal article" date="2007" name="Science">
        <title>Draft genome sequence of the sexually transmitted pathogen Trichomonas vaginalis.</title>
        <authorList>
            <person name="Carlton J.M."/>
            <person name="Hirt R.P."/>
            <person name="Silva J.C."/>
            <person name="Delcher A.L."/>
            <person name="Schatz M."/>
            <person name="Zhao Q."/>
            <person name="Wortman J.R."/>
            <person name="Bidwell S.L."/>
            <person name="Alsmark U.C.M."/>
            <person name="Besteiro S."/>
            <person name="Sicheritz-Ponten T."/>
            <person name="Noel C.J."/>
            <person name="Dacks J.B."/>
            <person name="Foster P.G."/>
            <person name="Simillion C."/>
            <person name="Van de Peer Y."/>
            <person name="Miranda-Saavedra D."/>
            <person name="Barton G.J."/>
            <person name="Westrop G.D."/>
            <person name="Mueller S."/>
            <person name="Dessi D."/>
            <person name="Fiori P.L."/>
            <person name="Ren Q."/>
            <person name="Paulsen I."/>
            <person name="Zhang H."/>
            <person name="Bastida-Corcuera F.D."/>
            <person name="Simoes-Barbosa A."/>
            <person name="Brown M.T."/>
            <person name="Hayes R.D."/>
            <person name="Mukherjee M."/>
            <person name="Okumura C.Y."/>
            <person name="Schneider R."/>
            <person name="Smith A.J."/>
            <person name="Vanacova S."/>
            <person name="Villalvazo M."/>
            <person name="Haas B.J."/>
            <person name="Pertea M."/>
            <person name="Feldblyum T.V."/>
            <person name="Utterback T.R."/>
            <person name="Shu C.L."/>
            <person name="Osoegawa K."/>
            <person name="de Jong P.J."/>
            <person name="Hrdy I."/>
            <person name="Horvathova L."/>
            <person name="Zubacova Z."/>
            <person name="Dolezal P."/>
            <person name="Malik S.B."/>
            <person name="Logsdon J.M. Jr."/>
            <person name="Henze K."/>
            <person name="Gupta A."/>
            <person name="Wang C.C."/>
            <person name="Dunne R.L."/>
            <person name="Upcroft J.A."/>
            <person name="Upcroft P."/>
            <person name="White O."/>
            <person name="Salzberg S.L."/>
            <person name="Tang P."/>
            <person name="Chiu C.-H."/>
            <person name="Lee Y.-S."/>
            <person name="Embley T.M."/>
            <person name="Coombs G.H."/>
            <person name="Mottram J.C."/>
            <person name="Tachezy J."/>
            <person name="Fraser-Liggett C.M."/>
            <person name="Johnson P.J."/>
        </authorList>
    </citation>
    <scope>NUCLEOTIDE SEQUENCE [LARGE SCALE GENOMIC DNA]</scope>
    <source>
        <strain evidence="4">G3</strain>
    </source>
</reference>
<dbReference type="SMR" id="A2G823"/>
<dbReference type="PANTHER" id="PTHR24188:SF29">
    <property type="entry name" value="GH09064P"/>
    <property type="match status" value="1"/>
</dbReference>
<dbReference type="VEuPathDB" id="TrichDB:TVAGG3_0956400"/>
<feature type="repeat" description="ANK" evidence="3">
    <location>
        <begin position="217"/>
        <end position="249"/>
    </location>
</feature>
<accession>A2G823</accession>
<dbReference type="PANTHER" id="PTHR24188">
    <property type="entry name" value="ANKYRIN REPEAT PROTEIN"/>
    <property type="match status" value="1"/>
</dbReference>
<dbReference type="InterPro" id="IPR036770">
    <property type="entry name" value="Ankyrin_rpt-contain_sf"/>
</dbReference>
<evidence type="ECO:0000256" key="3">
    <source>
        <dbReference type="PROSITE-ProRule" id="PRU00023"/>
    </source>
</evidence>
<dbReference type="SMART" id="SM00248">
    <property type="entry name" value="ANK"/>
    <property type="match status" value="4"/>
</dbReference>
<name>A2G823_TRIV3</name>
<dbReference type="Proteomes" id="UP000001542">
    <property type="component" value="Unassembled WGS sequence"/>
</dbReference>
<gene>
    <name evidence="4" type="ORF">TVAG_376680</name>
</gene>
<evidence type="ECO:0000313" key="5">
    <source>
        <dbReference type="Proteomes" id="UP000001542"/>
    </source>
</evidence>
<organism evidence="4 5">
    <name type="scientific">Trichomonas vaginalis (strain ATCC PRA-98 / G3)</name>
    <dbReference type="NCBI Taxonomy" id="412133"/>
    <lineage>
        <taxon>Eukaryota</taxon>
        <taxon>Metamonada</taxon>
        <taxon>Parabasalia</taxon>
        <taxon>Trichomonadida</taxon>
        <taxon>Trichomonadidae</taxon>
        <taxon>Trichomonas</taxon>
    </lineage>
</organism>
<dbReference type="Pfam" id="PF12796">
    <property type="entry name" value="Ank_2"/>
    <property type="match status" value="1"/>
</dbReference>
<dbReference type="SUPFAM" id="SSF48403">
    <property type="entry name" value="Ankyrin repeat"/>
    <property type="match status" value="1"/>
</dbReference>
<proteinExistence type="predicted"/>
<dbReference type="EMBL" id="DS114588">
    <property type="protein sequence ID" value="EAX86699.1"/>
    <property type="molecule type" value="Genomic_DNA"/>
</dbReference>
<protein>
    <submittedName>
        <fullName evidence="4">Uncharacterized protein</fullName>
    </submittedName>
</protein>
<reference evidence="4" key="1">
    <citation type="submission" date="2006-10" db="EMBL/GenBank/DDBJ databases">
        <authorList>
            <person name="Amadeo P."/>
            <person name="Zhao Q."/>
            <person name="Wortman J."/>
            <person name="Fraser-Liggett C."/>
            <person name="Carlton J."/>
        </authorList>
    </citation>
    <scope>NUCLEOTIDE SEQUENCE</scope>
    <source>
        <strain evidence="4">G3</strain>
    </source>
</reference>
<dbReference type="VEuPathDB" id="TrichDB:TVAG_376680"/>
<keyword evidence="1" id="KW-0677">Repeat</keyword>